<protein>
    <recommendedName>
        <fullName evidence="10">Geminin</fullName>
    </recommendedName>
</protein>
<proteinExistence type="inferred from homology"/>
<comment type="caution">
    <text evidence="8">The sequence shown here is derived from an EMBL/GenBank/DDBJ whole genome shotgun (WGS) entry which is preliminary data.</text>
</comment>
<evidence type="ECO:0008006" key="10">
    <source>
        <dbReference type="Google" id="ProtNLM"/>
    </source>
</evidence>
<evidence type="ECO:0000256" key="6">
    <source>
        <dbReference type="SAM" id="Coils"/>
    </source>
</evidence>
<evidence type="ECO:0000256" key="7">
    <source>
        <dbReference type="SAM" id="MobiDB-lite"/>
    </source>
</evidence>
<comment type="subcellular location">
    <subcellularLocation>
        <location evidence="1">Nucleus</location>
    </subcellularLocation>
</comment>
<gene>
    <name evidence="8" type="ORF">NQ318_022336</name>
</gene>
<evidence type="ECO:0000256" key="2">
    <source>
        <dbReference type="ARBA" id="ARBA00007979"/>
    </source>
</evidence>
<dbReference type="PANTHER" id="PTHR13372">
    <property type="entry name" value="GEMININ"/>
    <property type="match status" value="1"/>
</dbReference>
<keyword evidence="3 6" id="KW-0175">Coiled coil</keyword>
<dbReference type="Gene3D" id="1.20.5.1180">
    <property type="entry name" value="Geminin coiled-coil domain"/>
    <property type="match status" value="1"/>
</dbReference>
<evidence type="ECO:0000256" key="3">
    <source>
        <dbReference type="ARBA" id="ARBA00023054"/>
    </source>
</evidence>
<feature type="region of interest" description="Disordered" evidence="7">
    <location>
        <begin position="1"/>
        <end position="24"/>
    </location>
</feature>
<name>A0AAV8Z785_9CUCU</name>
<dbReference type="Pfam" id="PF07412">
    <property type="entry name" value="Geminin"/>
    <property type="match status" value="1"/>
</dbReference>
<dbReference type="GO" id="GO:0005634">
    <property type="term" value="C:nucleus"/>
    <property type="evidence" value="ECO:0007669"/>
    <property type="project" value="UniProtKB-SubCell"/>
</dbReference>
<accession>A0AAV8Z785</accession>
<comment type="similarity">
    <text evidence="2">Belongs to the geminin family.</text>
</comment>
<organism evidence="8 9">
    <name type="scientific">Aromia moschata</name>
    <dbReference type="NCBI Taxonomy" id="1265417"/>
    <lineage>
        <taxon>Eukaryota</taxon>
        <taxon>Metazoa</taxon>
        <taxon>Ecdysozoa</taxon>
        <taxon>Arthropoda</taxon>
        <taxon>Hexapoda</taxon>
        <taxon>Insecta</taxon>
        <taxon>Pterygota</taxon>
        <taxon>Neoptera</taxon>
        <taxon>Endopterygota</taxon>
        <taxon>Coleoptera</taxon>
        <taxon>Polyphaga</taxon>
        <taxon>Cucujiformia</taxon>
        <taxon>Chrysomeloidea</taxon>
        <taxon>Cerambycidae</taxon>
        <taxon>Cerambycinae</taxon>
        <taxon>Callichromatini</taxon>
        <taxon>Aromia</taxon>
    </lineage>
</organism>
<dbReference type="AlphaFoldDB" id="A0AAV8Z785"/>
<keyword evidence="9" id="KW-1185">Reference proteome</keyword>
<reference evidence="8" key="1">
    <citation type="journal article" date="2023" name="Insect Mol. Biol.">
        <title>Genome sequencing provides insights into the evolution of gene families encoding plant cell wall-degrading enzymes in longhorned beetles.</title>
        <authorList>
            <person name="Shin N.R."/>
            <person name="Okamura Y."/>
            <person name="Kirsch R."/>
            <person name="Pauchet Y."/>
        </authorList>
    </citation>
    <scope>NUCLEOTIDE SEQUENCE</scope>
    <source>
        <strain evidence="8">AMC_N1</strain>
    </source>
</reference>
<evidence type="ECO:0000256" key="4">
    <source>
        <dbReference type="ARBA" id="ARBA00023242"/>
    </source>
</evidence>
<dbReference type="SUPFAM" id="SSF111469">
    <property type="entry name" value="Geminin coiled-coil domain"/>
    <property type="match status" value="1"/>
</dbReference>
<feature type="coiled-coil region" evidence="6">
    <location>
        <begin position="39"/>
        <end position="73"/>
    </location>
</feature>
<dbReference type="EMBL" id="JAPWTK010000014">
    <property type="protein sequence ID" value="KAJ8959079.1"/>
    <property type="molecule type" value="Genomic_DNA"/>
</dbReference>
<evidence type="ECO:0000313" key="8">
    <source>
        <dbReference type="EMBL" id="KAJ8959079.1"/>
    </source>
</evidence>
<dbReference type="GO" id="GO:0008156">
    <property type="term" value="P:negative regulation of DNA replication"/>
    <property type="evidence" value="ECO:0007669"/>
    <property type="project" value="TreeGrafter"/>
</dbReference>
<evidence type="ECO:0000256" key="5">
    <source>
        <dbReference type="ARBA" id="ARBA00023306"/>
    </source>
</evidence>
<feature type="compositionally biased region" description="Polar residues" evidence="7">
    <location>
        <begin position="1"/>
        <end position="11"/>
    </location>
</feature>
<dbReference type="InterPro" id="IPR022786">
    <property type="entry name" value="Geminin/Multicilin"/>
</dbReference>
<keyword evidence="4" id="KW-0539">Nucleus</keyword>
<dbReference type="PANTHER" id="PTHR13372:SF5">
    <property type="entry name" value="GEMININ"/>
    <property type="match status" value="1"/>
</dbReference>
<dbReference type="Proteomes" id="UP001162162">
    <property type="component" value="Unassembled WGS sequence"/>
</dbReference>
<evidence type="ECO:0000313" key="9">
    <source>
        <dbReference type="Proteomes" id="UP001162162"/>
    </source>
</evidence>
<sequence>MQNKAVQTGESVITAEDLTSDEPSTDYWRKLAETRGDALNRSLQENEKLKDDIEALKEENRICKEMLDESKHLVEILQDMINEQDNDGSEGNIEETQ</sequence>
<dbReference type="GO" id="GO:0045786">
    <property type="term" value="P:negative regulation of cell cycle"/>
    <property type="evidence" value="ECO:0007669"/>
    <property type="project" value="TreeGrafter"/>
</dbReference>
<evidence type="ECO:0000256" key="1">
    <source>
        <dbReference type="ARBA" id="ARBA00004123"/>
    </source>
</evidence>
<keyword evidence="5" id="KW-0131">Cell cycle</keyword>